<feature type="compositionally biased region" description="Basic and acidic residues" evidence="2">
    <location>
        <begin position="305"/>
        <end position="324"/>
    </location>
</feature>
<feature type="compositionally biased region" description="Basic and acidic residues" evidence="2">
    <location>
        <begin position="495"/>
        <end position="527"/>
    </location>
</feature>
<organism evidence="4 5">
    <name type="scientific">Dovyalis caffra</name>
    <dbReference type="NCBI Taxonomy" id="77055"/>
    <lineage>
        <taxon>Eukaryota</taxon>
        <taxon>Viridiplantae</taxon>
        <taxon>Streptophyta</taxon>
        <taxon>Embryophyta</taxon>
        <taxon>Tracheophyta</taxon>
        <taxon>Spermatophyta</taxon>
        <taxon>Magnoliopsida</taxon>
        <taxon>eudicotyledons</taxon>
        <taxon>Gunneridae</taxon>
        <taxon>Pentapetalae</taxon>
        <taxon>rosids</taxon>
        <taxon>fabids</taxon>
        <taxon>Malpighiales</taxon>
        <taxon>Salicaceae</taxon>
        <taxon>Flacourtieae</taxon>
        <taxon>Dovyalis</taxon>
    </lineage>
</organism>
<feature type="compositionally biased region" description="Acidic residues" evidence="2">
    <location>
        <begin position="1028"/>
        <end position="1041"/>
    </location>
</feature>
<evidence type="ECO:0000259" key="3">
    <source>
        <dbReference type="PROSITE" id="PS51035"/>
    </source>
</evidence>
<dbReference type="PANTHER" id="PTHR33322:SF16">
    <property type="entry name" value="BAG FAMILY MOLECULAR CHAPERONE REGULATOR 6"/>
    <property type="match status" value="1"/>
</dbReference>
<protein>
    <recommendedName>
        <fullName evidence="3">BAG domain-containing protein</fullName>
    </recommendedName>
</protein>
<sequence>MDSHPIPGEVPHMQHYHPSFGAIPPHMHVDPYKSGSVHGHWPSVNNFGYSAQCQACCGHGNFSGYYIPRPPCPHFPPSQYQCYGYPPYHEAVPVQYVPPPHYWMEHPSYGYDKVVSSNNRCCGCPSHTHNHKSDERVKVEELDPEVQKKEADSLVPFQVKNYPYPILWIPPDNIKNKEPRKPVESEMTSREKLSHGTEAPKSVKASEQEPRWWNGWFPLDMKSAEPLMQAEDQKRTQNHQNEEKMQQFPFPRFWLPPYNKQYGTANEDDAETNASPKPVDELPSPVKFFPVKLPGSNDGSNKLKVVQDHSRDQVGSETEGERVINQKGTPVKQLEMLGEKEGVKQKSIPVEQMEAFGEKENSEGIDKRGRTISLINAEGDRTINASGTCAKGQSSSPPKTSKLPPVCLRVDPLPKKKNGSSGSRSPSPPGSKRQPGETSKDPTQVQDGALSSSKEVEANKKEGKVEVVERNSIANKDSETRNGSQTPTLINFTDPQKEVFRSAKAEESETHDDKYVNKEDQGARDAGDLTAGKATKSKEVTDAKGKRRLSDEEAALLIQSAYRGFEVRRWEPLKKLKQIAQVRVQVAEVKDKIHALEASSDLQKDHRQRVVIGEMIMSLLLKLDAIQGLQPTLRDIRKSLARELVALQEKLDSLIMERCEETAEQKTSEDNLVVSSNTTVKQDAPKIEAGEHPSYLLSQMDALGDSEDKEITKSPIPVKEELRKSEDEVREVEINGGAHVAERENKVGSGEFLSSEVVMTENGQGVIVPSATEQTVLFQSQASDKEEIRRTLSEDICCSPLNEQQFEVTKLTNVETNPDVNRIEAPLHEISGKVAAISDEEEVRGTAIVAIKDGEEMKSNASTSASTEKTSEVNLLKELPLGLIDEEAPEKRENEIPSGGDNKADTEPSSQNEVVMIPIESEQQCMELHNEGASAAESEDSVKAGLEKDNSHENAMVGVCMQQPEALEVHNDEQQVEVLGPEKELFSEEQEESNEEKNGGNVQTEDSYSSELANKVIFSQEKEVLAEEEKDNDFQPETETETDFRNEEMKLERTQYHELGVLGDHDDMGDQVDGSETTKSLSVVEPQFSPLAAEHDEEKIEVPPASSPFIASQLSADEQEMGMESDRKLVEENEKLREMMERLIETGKDQLTVISNLTHRVKDLEKKLSKKKARSRRWRTATPPSNARPLVKSPRRAGVAV</sequence>
<feature type="compositionally biased region" description="Basic and acidic residues" evidence="2">
    <location>
        <begin position="174"/>
        <end position="195"/>
    </location>
</feature>
<proteinExistence type="predicted"/>
<feature type="region of interest" description="Disordered" evidence="2">
    <location>
        <begin position="969"/>
        <end position="1049"/>
    </location>
</feature>
<feature type="region of interest" description="Disordered" evidence="2">
    <location>
        <begin position="173"/>
        <end position="207"/>
    </location>
</feature>
<dbReference type="InterPro" id="IPR003103">
    <property type="entry name" value="BAG_domain"/>
</dbReference>
<feature type="compositionally biased region" description="Basic and acidic residues" evidence="2">
    <location>
        <begin position="356"/>
        <end position="369"/>
    </location>
</feature>
<dbReference type="PROSITE" id="PS51035">
    <property type="entry name" value="BAG"/>
    <property type="match status" value="1"/>
</dbReference>
<dbReference type="GO" id="GO:0009506">
    <property type="term" value="C:plasmodesma"/>
    <property type="evidence" value="ECO:0007669"/>
    <property type="project" value="TreeGrafter"/>
</dbReference>
<feature type="compositionally biased region" description="Polar residues" evidence="2">
    <location>
        <begin position="481"/>
        <end position="494"/>
    </location>
</feature>
<dbReference type="FunFam" id="1.20.58.120:FF:000010">
    <property type="entry name" value="BAG family molecular chaperone regulator 6"/>
    <property type="match status" value="1"/>
</dbReference>
<feature type="compositionally biased region" description="Low complexity" evidence="2">
    <location>
        <begin position="394"/>
        <end position="405"/>
    </location>
</feature>
<feature type="region of interest" description="Disordered" evidence="2">
    <location>
        <begin position="259"/>
        <end position="546"/>
    </location>
</feature>
<dbReference type="Gene3D" id="1.20.58.120">
    <property type="entry name" value="BAG domain"/>
    <property type="match status" value="1"/>
</dbReference>
<dbReference type="Pfam" id="PF02179">
    <property type="entry name" value="BAG"/>
    <property type="match status" value="1"/>
</dbReference>
<evidence type="ECO:0000313" key="5">
    <source>
        <dbReference type="Proteomes" id="UP001314170"/>
    </source>
</evidence>
<feature type="compositionally biased region" description="Basic residues" evidence="2">
    <location>
        <begin position="1168"/>
        <end position="1179"/>
    </location>
</feature>
<keyword evidence="1" id="KW-0143">Chaperone</keyword>
<evidence type="ECO:0000256" key="1">
    <source>
        <dbReference type="ARBA" id="ARBA00023186"/>
    </source>
</evidence>
<dbReference type="GO" id="GO:0051087">
    <property type="term" value="F:protein-folding chaperone binding"/>
    <property type="evidence" value="ECO:0007669"/>
    <property type="project" value="InterPro"/>
</dbReference>
<dbReference type="GO" id="GO:0006457">
    <property type="term" value="P:protein folding"/>
    <property type="evidence" value="ECO:0007669"/>
    <property type="project" value="TreeGrafter"/>
</dbReference>
<dbReference type="SUPFAM" id="SSF63491">
    <property type="entry name" value="BAG domain"/>
    <property type="match status" value="1"/>
</dbReference>
<dbReference type="EMBL" id="CAWUPB010001173">
    <property type="protein sequence ID" value="CAK7348787.1"/>
    <property type="molecule type" value="Genomic_DNA"/>
</dbReference>
<evidence type="ECO:0000313" key="4">
    <source>
        <dbReference type="EMBL" id="CAK7348787.1"/>
    </source>
</evidence>
<feature type="compositionally biased region" description="Basic and acidic residues" evidence="2">
    <location>
        <begin position="454"/>
        <end position="469"/>
    </location>
</feature>
<feature type="compositionally biased region" description="Polar residues" evidence="2">
    <location>
        <begin position="441"/>
        <end position="453"/>
    </location>
</feature>
<feature type="compositionally biased region" description="Polar residues" evidence="2">
    <location>
        <begin position="383"/>
        <end position="393"/>
    </location>
</feature>
<dbReference type="PANTHER" id="PTHR33322">
    <property type="entry name" value="BAG DOMAIN CONTAINING PROTEIN, EXPRESSED"/>
    <property type="match status" value="1"/>
</dbReference>
<dbReference type="InterPro" id="IPR036533">
    <property type="entry name" value="BAG_dom_sf"/>
</dbReference>
<dbReference type="AlphaFoldDB" id="A0AAV1SF20"/>
<feature type="domain" description="BAG" evidence="3">
    <location>
        <begin position="578"/>
        <end position="655"/>
    </location>
</feature>
<dbReference type="Proteomes" id="UP001314170">
    <property type="component" value="Unassembled WGS sequence"/>
</dbReference>
<feature type="compositionally biased region" description="Low complexity" evidence="2">
    <location>
        <begin position="419"/>
        <end position="433"/>
    </location>
</feature>
<comment type="caution">
    <text evidence="4">The sequence shown here is derived from an EMBL/GenBank/DDBJ whole genome shotgun (WGS) entry which is preliminary data.</text>
</comment>
<keyword evidence="5" id="KW-1185">Reference proteome</keyword>
<accession>A0AAV1SF20</accession>
<feature type="compositionally biased region" description="Polar residues" evidence="2">
    <location>
        <begin position="1000"/>
        <end position="1012"/>
    </location>
</feature>
<dbReference type="SMART" id="SM00264">
    <property type="entry name" value="BAG"/>
    <property type="match status" value="1"/>
</dbReference>
<gene>
    <name evidence="4" type="ORF">DCAF_LOCUS21494</name>
</gene>
<name>A0AAV1SF20_9ROSI</name>
<feature type="region of interest" description="Disordered" evidence="2">
    <location>
        <begin position="879"/>
        <end position="910"/>
    </location>
</feature>
<feature type="region of interest" description="Disordered" evidence="2">
    <location>
        <begin position="1164"/>
        <end position="1201"/>
    </location>
</feature>
<evidence type="ECO:0000256" key="2">
    <source>
        <dbReference type="SAM" id="MobiDB-lite"/>
    </source>
</evidence>
<reference evidence="4 5" key="1">
    <citation type="submission" date="2024-01" db="EMBL/GenBank/DDBJ databases">
        <authorList>
            <person name="Waweru B."/>
        </authorList>
    </citation>
    <scope>NUCLEOTIDE SEQUENCE [LARGE SCALE GENOMIC DNA]</scope>
</reference>
<dbReference type="InterPro" id="IPR040400">
    <property type="entry name" value="BAG5/6/7/8"/>
</dbReference>
<feature type="compositionally biased region" description="Basic and acidic residues" evidence="2">
    <location>
        <begin position="536"/>
        <end position="546"/>
    </location>
</feature>